<gene>
    <name evidence="1" type="ORF">PCASD_02063</name>
</gene>
<organism evidence="1 2">
    <name type="scientific">Puccinia coronata f. sp. avenae</name>
    <dbReference type="NCBI Taxonomy" id="200324"/>
    <lineage>
        <taxon>Eukaryota</taxon>
        <taxon>Fungi</taxon>
        <taxon>Dikarya</taxon>
        <taxon>Basidiomycota</taxon>
        <taxon>Pucciniomycotina</taxon>
        <taxon>Pucciniomycetes</taxon>
        <taxon>Pucciniales</taxon>
        <taxon>Pucciniaceae</taxon>
        <taxon>Puccinia</taxon>
    </lineage>
</organism>
<name>A0A2N5VQ09_9BASI</name>
<protein>
    <submittedName>
        <fullName evidence="1">Uncharacterized protein</fullName>
    </submittedName>
</protein>
<accession>A0A2N5VQ09</accession>
<evidence type="ECO:0000313" key="1">
    <source>
        <dbReference type="EMBL" id="PLW52093.1"/>
    </source>
</evidence>
<sequence length="102" mass="11011">MGVILGRFGATSLSQPSDLTLAGQTSGFGIVQTRRINRSSAIHKPSQVWQNAFEPSARMHSSQGWSCRAVAGCRANKKPENRALVATTDFYISVTNSDSRAL</sequence>
<dbReference type="Proteomes" id="UP000235392">
    <property type="component" value="Unassembled WGS sequence"/>
</dbReference>
<dbReference type="EMBL" id="PGCI01000002">
    <property type="protein sequence ID" value="PLW52093.1"/>
    <property type="molecule type" value="Genomic_DNA"/>
</dbReference>
<comment type="caution">
    <text evidence="1">The sequence shown here is derived from an EMBL/GenBank/DDBJ whole genome shotgun (WGS) entry which is preliminary data.</text>
</comment>
<evidence type="ECO:0000313" key="2">
    <source>
        <dbReference type="Proteomes" id="UP000235392"/>
    </source>
</evidence>
<reference evidence="1 2" key="1">
    <citation type="submission" date="2017-11" db="EMBL/GenBank/DDBJ databases">
        <title>De novo assembly and phasing of dikaryotic genomes from two isolates of Puccinia coronata f. sp. avenae, the causal agent of oat crown rust.</title>
        <authorList>
            <person name="Miller M.E."/>
            <person name="Zhang Y."/>
            <person name="Omidvar V."/>
            <person name="Sperschneider J."/>
            <person name="Schwessinger B."/>
            <person name="Raley C."/>
            <person name="Palmer J.M."/>
            <person name="Garnica D."/>
            <person name="Upadhyaya N."/>
            <person name="Rathjen J."/>
            <person name="Taylor J.M."/>
            <person name="Park R.F."/>
            <person name="Dodds P.N."/>
            <person name="Hirsch C.D."/>
            <person name="Kianian S.F."/>
            <person name="Figueroa M."/>
        </authorList>
    </citation>
    <scope>NUCLEOTIDE SEQUENCE [LARGE SCALE GENOMIC DNA]</scope>
    <source>
        <strain evidence="1">12SD80</strain>
    </source>
</reference>
<dbReference type="AlphaFoldDB" id="A0A2N5VQ09"/>
<proteinExistence type="predicted"/>